<protein>
    <recommendedName>
        <fullName evidence="4">NYN domain-containing protein</fullName>
    </recommendedName>
</protein>
<dbReference type="RefSeq" id="WP_149114534.1">
    <property type="nucleotide sequence ID" value="NZ_CP042425.1"/>
</dbReference>
<dbReference type="EMBL" id="CP042425">
    <property type="protein sequence ID" value="QEL20217.1"/>
    <property type="molecule type" value="Genomic_DNA"/>
</dbReference>
<evidence type="ECO:0000313" key="3">
    <source>
        <dbReference type="Proteomes" id="UP000324974"/>
    </source>
</evidence>
<dbReference type="PANTHER" id="PTHR34547:SF1">
    <property type="entry name" value="YACP-LIKE NYN DOMAIN PROTEIN"/>
    <property type="match status" value="1"/>
</dbReference>
<gene>
    <name evidence="2" type="ORF">PX52LOC_07306</name>
</gene>
<evidence type="ECO:0000313" key="2">
    <source>
        <dbReference type="EMBL" id="QEL20217.1"/>
    </source>
</evidence>
<feature type="compositionally biased region" description="Pro residues" evidence="1">
    <location>
        <begin position="129"/>
        <end position="141"/>
    </location>
</feature>
<reference evidence="3" key="1">
    <citation type="submission" date="2019-08" db="EMBL/GenBank/DDBJ databases">
        <title>Limnoglobus roseus gen. nov., sp. nov., a novel freshwater planctomycete with a giant genome from the family Gemmataceae.</title>
        <authorList>
            <person name="Kulichevskaya I.S."/>
            <person name="Naumoff D.G."/>
            <person name="Miroshnikov K."/>
            <person name="Ivanova A."/>
            <person name="Philippov D.A."/>
            <person name="Hakobyan A."/>
            <person name="Rijpstra I.C."/>
            <person name="Sinninghe Damste J.S."/>
            <person name="Liesack W."/>
            <person name="Dedysh S.N."/>
        </authorList>
    </citation>
    <scope>NUCLEOTIDE SEQUENCE [LARGE SCALE GENOMIC DNA]</scope>
    <source>
        <strain evidence="3">PX52</strain>
    </source>
</reference>
<dbReference type="OrthoDB" id="286832at2"/>
<evidence type="ECO:0008006" key="4">
    <source>
        <dbReference type="Google" id="ProtNLM"/>
    </source>
</evidence>
<evidence type="ECO:0000256" key="1">
    <source>
        <dbReference type="SAM" id="MobiDB-lite"/>
    </source>
</evidence>
<dbReference type="KEGG" id="lrs:PX52LOC_07306"/>
<name>A0A5C1APX3_9BACT</name>
<proteinExistence type="predicted"/>
<dbReference type="Proteomes" id="UP000324974">
    <property type="component" value="Chromosome"/>
</dbReference>
<sequence>MPFLVDGYNLMHAAGYLTAKPTQRLEPIRRRFLDWLAGVGRAKKAQFRVVFDGQASPSSSPEGDHGGVKVRFSFGLAADDEIETLLEVPSPGLVVVSNDQRLHEAARRAHVTAWRCERFLDWVIRDETPPSPPEVIPPEKPTSPDADAELLAVFQQPRGRGR</sequence>
<dbReference type="InterPro" id="IPR010298">
    <property type="entry name" value="YacP-like"/>
</dbReference>
<keyword evidence="3" id="KW-1185">Reference proteome</keyword>
<accession>A0A5C1APX3</accession>
<dbReference type="PANTHER" id="PTHR34547">
    <property type="entry name" value="YACP-LIKE NYN DOMAIN PROTEIN"/>
    <property type="match status" value="1"/>
</dbReference>
<dbReference type="AlphaFoldDB" id="A0A5C1APX3"/>
<organism evidence="2 3">
    <name type="scientific">Limnoglobus roseus</name>
    <dbReference type="NCBI Taxonomy" id="2598579"/>
    <lineage>
        <taxon>Bacteria</taxon>
        <taxon>Pseudomonadati</taxon>
        <taxon>Planctomycetota</taxon>
        <taxon>Planctomycetia</taxon>
        <taxon>Gemmatales</taxon>
        <taxon>Gemmataceae</taxon>
        <taxon>Limnoglobus</taxon>
    </lineage>
</organism>
<feature type="region of interest" description="Disordered" evidence="1">
    <location>
        <begin position="126"/>
        <end position="147"/>
    </location>
</feature>
<dbReference type="Pfam" id="PF05991">
    <property type="entry name" value="NYN_YacP"/>
    <property type="match status" value="1"/>
</dbReference>